<dbReference type="KEGG" id="mcui:G8O30_07475"/>
<dbReference type="Proteomes" id="UP000593626">
    <property type="component" value="Chromosome"/>
</dbReference>
<dbReference type="Pfam" id="PF03961">
    <property type="entry name" value="FapA"/>
    <property type="match status" value="1"/>
</dbReference>
<keyword evidence="4" id="KW-1185">Reference proteome</keyword>
<dbReference type="InterPro" id="IPR046865">
    <property type="entry name" value="FapA_b_solenoid"/>
</dbReference>
<proteinExistence type="predicted"/>
<name>A0A7S8CBM1_9BACI</name>
<evidence type="ECO:0000256" key="1">
    <source>
        <dbReference type="SAM" id="Coils"/>
    </source>
</evidence>
<dbReference type="InterPro" id="IPR005646">
    <property type="entry name" value="FapA"/>
</dbReference>
<feature type="coiled-coil region" evidence="1">
    <location>
        <begin position="412"/>
        <end position="471"/>
    </location>
</feature>
<keyword evidence="1" id="KW-0175">Coiled coil</keyword>
<dbReference type="PANTHER" id="PTHR38032:SF1">
    <property type="entry name" value="RNA-BINDING PROTEIN KHPB N-TERMINAL DOMAIN-CONTAINING PROTEIN"/>
    <property type="match status" value="1"/>
</dbReference>
<dbReference type="RefSeq" id="WP_239674350.1">
    <property type="nucleotide sequence ID" value="NZ_CP049742.1"/>
</dbReference>
<evidence type="ECO:0000259" key="2">
    <source>
        <dbReference type="Pfam" id="PF20250"/>
    </source>
</evidence>
<evidence type="ECO:0000313" key="4">
    <source>
        <dbReference type="Proteomes" id="UP000593626"/>
    </source>
</evidence>
<dbReference type="AlphaFoldDB" id="A0A7S8CBM1"/>
<dbReference type="PANTHER" id="PTHR38032">
    <property type="entry name" value="POLYMERASE-RELATED"/>
    <property type="match status" value="1"/>
</dbReference>
<evidence type="ECO:0000313" key="3">
    <source>
        <dbReference type="EMBL" id="QPC46813.1"/>
    </source>
</evidence>
<dbReference type="Pfam" id="PF20250">
    <property type="entry name" value="FapA_N"/>
    <property type="match status" value="1"/>
</dbReference>
<dbReference type="InterPro" id="IPR046866">
    <property type="entry name" value="FapA_N"/>
</dbReference>
<sequence>MDVLMENDYFQLLTDEINVYILVKQSGFPLLQLNHSLKDHPRISLTNFLALKKALEKPSEEFTLIGEWKSLVDIMITSDKMKAFLTVNVPEEEWIKRESEIQSKINYMIEEYNIRTGISSPNFKELKKQPDGLLLAEGVAPINGEDAKIEYKPLPARTPMIKDDGNADYYDLHFVEEVFKGDWLGEKTPSTPGKNGNTIFGDVLLALSGEDKPLLYDPETVHVVSEEGKWVLRALQDGILERKNGRLSIGKHLLIDGDVGIETGNIEFDGTVTVKGTVMSGYAIKATKDLSILSDLGVSNAKSIITAKGDIFIKGGIFGKSGTIVESGRHIYLKHANECQLHAKGDIFIGNYAIGCDLNATNVLADERKGSIIGGKIVAVGKVCASSIGNKLERKTSVHVKGFQRKMEEEALKVVLLEYRELLIELEQVKKEVQSFPTDTSKLTEGEKVSQKKKRQELKDLQQKLTRVDDKRKHHMNMLSIKGEGEVSAKAGIFPQTLIEIGPQQKYIRTLTKGTYYLLDRQLRFE</sequence>
<feature type="domain" description="Flagellar Assembly Protein A N-terminal region" evidence="2">
    <location>
        <begin position="73"/>
        <end position="243"/>
    </location>
</feature>
<dbReference type="EMBL" id="CP049742">
    <property type="protein sequence ID" value="QPC46813.1"/>
    <property type="molecule type" value="Genomic_DNA"/>
</dbReference>
<protein>
    <submittedName>
        <fullName evidence="3">DUF342 domain-containing protein</fullName>
    </submittedName>
</protein>
<organism evidence="3 4">
    <name type="scientific">Mangrovibacillus cuniculi</name>
    <dbReference type="NCBI Taxonomy" id="2593652"/>
    <lineage>
        <taxon>Bacteria</taxon>
        <taxon>Bacillati</taxon>
        <taxon>Bacillota</taxon>
        <taxon>Bacilli</taxon>
        <taxon>Bacillales</taxon>
        <taxon>Bacillaceae</taxon>
        <taxon>Mangrovibacillus</taxon>
    </lineage>
</organism>
<gene>
    <name evidence="3" type="ORF">G8O30_07475</name>
</gene>
<reference evidence="3 4" key="1">
    <citation type="submission" date="2019-07" db="EMBL/GenBank/DDBJ databases">
        <title>Genome sequence of 2 isolates from Red Sea Mangroves.</title>
        <authorList>
            <person name="Sefrji F."/>
            <person name="Michoud G."/>
            <person name="Merlino G."/>
            <person name="Daffonchio D."/>
        </authorList>
    </citation>
    <scope>NUCLEOTIDE SEQUENCE [LARGE SCALE GENOMIC DNA]</scope>
    <source>
        <strain evidence="3 4">R1DC41</strain>
    </source>
</reference>
<accession>A0A7S8CBM1</accession>